<dbReference type="Proteomes" id="UP000032352">
    <property type="component" value="Chromosome"/>
</dbReference>
<dbReference type="InterPro" id="IPR010667">
    <property type="entry name" value="Phage_T4_Gp19"/>
</dbReference>
<dbReference type="RefSeq" id="WP_044840281.1">
    <property type="nucleotide sequence ID" value="NZ_CP059733.1"/>
</dbReference>
<evidence type="ECO:0000313" key="1">
    <source>
        <dbReference type="EMBL" id="WDE02900.1"/>
    </source>
</evidence>
<dbReference type="Pfam" id="PF06841">
    <property type="entry name" value="Phage_T4_gp19"/>
    <property type="match status" value="1"/>
</dbReference>
<dbReference type="EMBL" id="CP059733">
    <property type="protein sequence ID" value="WDE02900.1"/>
    <property type="molecule type" value="Genomic_DNA"/>
</dbReference>
<dbReference type="NCBIfam" id="TIGR02241">
    <property type="entry name" value="conserved hypothetical phage tail region protein"/>
    <property type="match status" value="1"/>
</dbReference>
<evidence type="ECO:0000313" key="2">
    <source>
        <dbReference type="Proteomes" id="UP000032352"/>
    </source>
</evidence>
<dbReference type="KEGG" id="tvd:SG34_015765"/>
<dbReference type="AlphaFoldDB" id="A0AAE9YYR8"/>
<dbReference type="PANTHER" id="PTHR38009">
    <property type="entry name" value="CONSERVED HYPOTHETICAL PHAGE TAIL PROTEIN"/>
    <property type="match status" value="1"/>
</dbReference>
<reference evidence="1 2" key="1">
    <citation type="journal article" date="2015" name="Genome Announc.">
        <title>Draft Genome Sequences of Marine Isolates of Thalassomonas viridans and Thalassomonas actiniarum.</title>
        <authorList>
            <person name="Olonade I."/>
            <person name="van Zyl L.J."/>
            <person name="Trindade M."/>
        </authorList>
    </citation>
    <scope>NUCLEOTIDE SEQUENCE [LARGE SCALE GENOMIC DNA]</scope>
    <source>
        <strain evidence="1 2">XOM25</strain>
    </source>
</reference>
<gene>
    <name evidence="1" type="ORF">SG34_015765</name>
</gene>
<keyword evidence="2" id="KW-1185">Reference proteome</keyword>
<name>A0AAE9YYR8_9GAMM</name>
<dbReference type="GO" id="GO:0005198">
    <property type="term" value="F:structural molecule activity"/>
    <property type="evidence" value="ECO:0007669"/>
    <property type="project" value="InterPro"/>
</dbReference>
<protein>
    <submittedName>
        <fullName evidence="1">Phage tail protein</fullName>
    </submittedName>
</protein>
<reference evidence="1 2" key="2">
    <citation type="journal article" date="2022" name="Mar. Drugs">
        <title>Bioassay-Guided Fractionation Leads to the Detection of Cholic Acid Generated by the Rare Thalassomonas sp.</title>
        <authorList>
            <person name="Pheiffer F."/>
            <person name="Schneider Y.K."/>
            <person name="Hansen E.H."/>
            <person name="Andersen J.H."/>
            <person name="Isaksson J."/>
            <person name="Busche T."/>
            <person name="R C."/>
            <person name="Kalinowski J."/>
            <person name="Zyl L.V."/>
            <person name="Trindade M."/>
        </authorList>
    </citation>
    <scope>NUCLEOTIDE SEQUENCE [LARGE SCALE GENOMIC DNA]</scope>
    <source>
        <strain evidence="1 2">XOM25</strain>
    </source>
</reference>
<sequence>MADYPLAAFHYQVEWGGEKMSFSEVSGLNMEIQVIEYRAGDEPQSEARKRPGIAKYGNITMKKGILAADNKFFEWLDATPANKLADRKDIIISLLNEAHEPVMVWKAINAFPVKVEGPGLKSTGNEVAIESIEVAIEKLTIENG</sequence>
<dbReference type="InterPro" id="IPR011747">
    <property type="entry name" value="CHP02241"/>
</dbReference>
<dbReference type="PANTHER" id="PTHR38009:SF1">
    <property type="entry name" value="CONSERVED HYPOTHETICAL PHAGE TAIL PROTEIN"/>
    <property type="match status" value="1"/>
</dbReference>
<accession>A0AAE9YYR8</accession>
<proteinExistence type="predicted"/>
<organism evidence="1 2">
    <name type="scientific">Thalassomonas viridans</name>
    <dbReference type="NCBI Taxonomy" id="137584"/>
    <lineage>
        <taxon>Bacteria</taxon>
        <taxon>Pseudomonadati</taxon>
        <taxon>Pseudomonadota</taxon>
        <taxon>Gammaproteobacteria</taxon>
        <taxon>Alteromonadales</taxon>
        <taxon>Colwelliaceae</taxon>
        <taxon>Thalassomonas</taxon>
    </lineage>
</organism>